<evidence type="ECO:0000313" key="1">
    <source>
        <dbReference type="EMBL" id="PXV71415.1"/>
    </source>
</evidence>
<dbReference type="Proteomes" id="UP000248330">
    <property type="component" value="Unassembled WGS sequence"/>
</dbReference>
<gene>
    <name evidence="1" type="ORF">C8D93_101465</name>
</gene>
<reference evidence="1 2" key="1">
    <citation type="submission" date="2018-04" db="EMBL/GenBank/DDBJ databases">
        <title>Genomic Encyclopedia of Type Strains, Phase IV (KMG-IV): sequencing the most valuable type-strain genomes for metagenomic binning, comparative biology and taxonomic classification.</title>
        <authorList>
            <person name="Goeker M."/>
        </authorList>
    </citation>
    <scope>NUCLEOTIDE SEQUENCE [LARGE SCALE GENOMIC DNA]</scope>
    <source>
        <strain evidence="1 2">DSM 104150</strain>
    </source>
</reference>
<comment type="caution">
    <text evidence="1">The sequence shown here is derived from an EMBL/GenBank/DDBJ whole genome shotgun (WGS) entry which is preliminary data.</text>
</comment>
<dbReference type="EMBL" id="QICN01000001">
    <property type="protein sequence ID" value="PXV71415.1"/>
    <property type="molecule type" value="Genomic_DNA"/>
</dbReference>
<evidence type="ECO:0000313" key="2">
    <source>
        <dbReference type="Proteomes" id="UP000248330"/>
    </source>
</evidence>
<proteinExistence type="predicted"/>
<dbReference type="AlphaFoldDB" id="A0A318EK03"/>
<protein>
    <submittedName>
        <fullName evidence="1">Uncharacterized protein</fullName>
    </submittedName>
</protein>
<keyword evidence="2" id="KW-1185">Reference proteome</keyword>
<name>A0A318EK03_9GAMM</name>
<organism evidence="1 2">
    <name type="scientific">Sinimarinibacterium flocculans</name>
    <dbReference type="NCBI Taxonomy" id="985250"/>
    <lineage>
        <taxon>Bacteria</taxon>
        <taxon>Pseudomonadati</taxon>
        <taxon>Pseudomonadota</taxon>
        <taxon>Gammaproteobacteria</taxon>
        <taxon>Nevskiales</taxon>
        <taxon>Nevskiaceae</taxon>
        <taxon>Sinimarinibacterium</taxon>
    </lineage>
</organism>
<sequence>MNQTVGAMLLVLSLSGVGEAATACDDQRSVEAAGSLLHQALSELRDERDRQMQAQARIALAQLRSETETALAQGASTAAGHSVRTGP</sequence>
<accession>A0A318EK03</accession>
<dbReference type="RefSeq" id="WP_110263530.1">
    <property type="nucleotide sequence ID" value="NZ_CAKZQT010000007.1"/>
</dbReference>